<keyword evidence="1 4" id="KW-0479">Metal-binding</keyword>
<evidence type="ECO:0000313" key="7">
    <source>
        <dbReference type="WBParaSite" id="jg14876"/>
    </source>
</evidence>
<dbReference type="GO" id="GO:0046872">
    <property type="term" value="F:metal ion binding"/>
    <property type="evidence" value="ECO:0007669"/>
    <property type="project" value="UniProtKB-KW"/>
</dbReference>
<evidence type="ECO:0000256" key="1">
    <source>
        <dbReference type="ARBA" id="ARBA00022723"/>
    </source>
</evidence>
<dbReference type="Proteomes" id="UP000887574">
    <property type="component" value="Unplaced"/>
</dbReference>
<evidence type="ECO:0000259" key="5">
    <source>
        <dbReference type="PROSITE" id="PS50023"/>
    </source>
</evidence>
<feature type="domain" description="LIM zinc-binding" evidence="5">
    <location>
        <begin position="25"/>
        <end position="95"/>
    </location>
</feature>
<dbReference type="PROSITE" id="PS50023">
    <property type="entry name" value="LIM_DOMAIN_2"/>
    <property type="match status" value="1"/>
</dbReference>
<dbReference type="SMART" id="SM00132">
    <property type="entry name" value="LIM"/>
    <property type="match status" value="1"/>
</dbReference>
<dbReference type="Pfam" id="PF00412">
    <property type="entry name" value="LIM"/>
    <property type="match status" value="1"/>
</dbReference>
<evidence type="ECO:0000256" key="3">
    <source>
        <dbReference type="ARBA" id="ARBA00023038"/>
    </source>
</evidence>
<organism evidence="6 7">
    <name type="scientific">Ditylenchus dipsaci</name>
    <dbReference type="NCBI Taxonomy" id="166011"/>
    <lineage>
        <taxon>Eukaryota</taxon>
        <taxon>Metazoa</taxon>
        <taxon>Ecdysozoa</taxon>
        <taxon>Nematoda</taxon>
        <taxon>Chromadorea</taxon>
        <taxon>Rhabditida</taxon>
        <taxon>Tylenchina</taxon>
        <taxon>Tylenchomorpha</taxon>
        <taxon>Sphaerularioidea</taxon>
        <taxon>Anguinidae</taxon>
        <taxon>Anguininae</taxon>
        <taxon>Ditylenchus</taxon>
    </lineage>
</organism>
<accession>A0A915D1L1</accession>
<dbReference type="WBParaSite" id="jg14876">
    <property type="protein sequence ID" value="jg14876"/>
    <property type="gene ID" value="jg14876"/>
</dbReference>
<dbReference type="InterPro" id="IPR001781">
    <property type="entry name" value="Znf_LIM"/>
</dbReference>
<keyword evidence="6" id="KW-1185">Reference proteome</keyword>
<sequence length="135" mass="15494">MTNRDSTYSEKSKSGNSKNSELWMIKCADCAEVLTRNDALTNNVISSLHKFWHRNHFNCQKCSASIGLMNRDFRPDPEDKHRPLCIDCFLDSTSPPCAVYGEFLQLDGNQYDEDCYFKMKVKSLLRAPETETNGK</sequence>
<keyword evidence="2 4" id="KW-0862">Zinc</keyword>
<evidence type="ECO:0000256" key="4">
    <source>
        <dbReference type="PROSITE-ProRule" id="PRU00125"/>
    </source>
</evidence>
<dbReference type="AlphaFoldDB" id="A0A915D1L1"/>
<keyword evidence="3 4" id="KW-0440">LIM domain</keyword>
<reference evidence="7" key="1">
    <citation type="submission" date="2022-11" db="UniProtKB">
        <authorList>
            <consortium name="WormBaseParasite"/>
        </authorList>
    </citation>
    <scope>IDENTIFICATION</scope>
</reference>
<protein>
    <submittedName>
        <fullName evidence="7">LIM zinc-binding domain-containing protein</fullName>
    </submittedName>
</protein>
<dbReference type="PROSITE" id="PS00478">
    <property type="entry name" value="LIM_DOMAIN_1"/>
    <property type="match status" value="1"/>
</dbReference>
<evidence type="ECO:0000313" key="6">
    <source>
        <dbReference type="Proteomes" id="UP000887574"/>
    </source>
</evidence>
<proteinExistence type="predicted"/>
<name>A0A915D1L1_9BILA</name>
<dbReference type="Gene3D" id="2.10.110.10">
    <property type="entry name" value="Cysteine Rich Protein"/>
    <property type="match status" value="1"/>
</dbReference>
<evidence type="ECO:0000256" key="2">
    <source>
        <dbReference type="ARBA" id="ARBA00022833"/>
    </source>
</evidence>